<dbReference type="RefSeq" id="WP_186889502.1">
    <property type="nucleotide sequence ID" value="NZ_JACOFU010000001.1"/>
</dbReference>
<protein>
    <submittedName>
        <fullName evidence="3">Uncharacterized protein</fullName>
    </submittedName>
</protein>
<evidence type="ECO:0000256" key="1">
    <source>
        <dbReference type="SAM" id="MobiDB-lite"/>
    </source>
</evidence>
<name>A0ABR6XM59_9BURK</name>
<dbReference type="Proteomes" id="UP000643610">
    <property type="component" value="Unassembled WGS sequence"/>
</dbReference>
<feature type="signal peptide" evidence="2">
    <location>
        <begin position="1"/>
        <end position="32"/>
    </location>
</feature>
<evidence type="ECO:0000313" key="3">
    <source>
        <dbReference type="EMBL" id="MBC3830496.1"/>
    </source>
</evidence>
<proteinExistence type="predicted"/>
<accession>A0ABR6XM59</accession>
<dbReference type="EMBL" id="JACOFU010000001">
    <property type="protein sequence ID" value="MBC3830496.1"/>
    <property type="molecule type" value="Genomic_DNA"/>
</dbReference>
<feature type="compositionally biased region" description="Basic and acidic residues" evidence="1">
    <location>
        <begin position="53"/>
        <end position="62"/>
    </location>
</feature>
<comment type="caution">
    <text evidence="3">The sequence shown here is derived from an EMBL/GenBank/DDBJ whole genome shotgun (WGS) entry which is preliminary data.</text>
</comment>
<keyword evidence="2" id="KW-0732">Signal</keyword>
<evidence type="ECO:0000313" key="4">
    <source>
        <dbReference type="Proteomes" id="UP000643610"/>
    </source>
</evidence>
<feature type="region of interest" description="Disordered" evidence="1">
    <location>
        <begin position="43"/>
        <end position="74"/>
    </location>
</feature>
<sequence length="169" mass="18720">MKSTLFSPLKPQLLAKLLITLCATGLSVSAIAADATKDPISKKTTKAKTTKNAKADSKKSEIDTSEPEPNIDQNVDTEYKCELGNSLVMYAHPEDNQSLAMRWRNRLYKLTRVETSTGAHRFENQKIGLVWINIPSKGMLLDSRRGHQLANECKSTKVASLSVTETQVK</sequence>
<evidence type="ECO:0000256" key="2">
    <source>
        <dbReference type="SAM" id="SignalP"/>
    </source>
</evidence>
<gene>
    <name evidence="3" type="ORF">H8K33_03150</name>
</gene>
<reference evidence="3 4" key="1">
    <citation type="submission" date="2020-08" db="EMBL/GenBank/DDBJ databases">
        <title>Novel species isolated from subtropical streams in China.</title>
        <authorList>
            <person name="Lu H."/>
        </authorList>
    </citation>
    <scope>NUCLEOTIDE SEQUENCE [LARGE SCALE GENOMIC DNA]</scope>
    <source>
        <strain evidence="3 4">KCTC 52442</strain>
    </source>
</reference>
<keyword evidence="4" id="KW-1185">Reference proteome</keyword>
<organism evidence="3 4">
    <name type="scientific">Undibacterium amnicola</name>
    <dbReference type="NCBI Taxonomy" id="1834038"/>
    <lineage>
        <taxon>Bacteria</taxon>
        <taxon>Pseudomonadati</taxon>
        <taxon>Pseudomonadota</taxon>
        <taxon>Betaproteobacteria</taxon>
        <taxon>Burkholderiales</taxon>
        <taxon>Oxalobacteraceae</taxon>
        <taxon>Undibacterium</taxon>
    </lineage>
</organism>
<feature type="chain" id="PRO_5047050717" evidence="2">
    <location>
        <begin position="33"/>
        <end position="169"/>
    </location>
</feature>